<keyword evidence="5 10" id="KW-0479">Metal-binding</keyword>
<accession>A0A090MZB2</accession>
<keyword evidence="6 13" id="KW-0378">Hydrolase</keyword>
<proteinExistence type="inferred from homology"/>
<dbReference type="RefSeq" id="XP_024507829.1">
    <property type="nucleotide sequence ID" value="XM_024654459.1"/>
</dbReference>
<evidence type="ECO:0000313" key="16">
    <source>
        <dbReference type="WormBase" id="SRAE_2000328400"/>
    </source>
</evidence>
<feature type="active site" description="Proton acceptor" evidence="9">
    <location>
        <position position="142"/>
    </location>
</feature>
<feature type="binding site" evidence="10">
    <location>
        <position position="107"/>
    </location>
    <ligand>
        <name>Zn(2+)</name>
        <dbReference type="ChEBI" id="CHEBI:29105"/>
        <label>2</label>
    </ligand>
</feature>
<dbReference type="InterPro" id="IPR036264">
    <property type="entry name" value="Bact_exopeptidase_dim_dom"/>
</dbReference>
<dbReference type="InterPro" id="IPR002933">
    <property type="entry name" value="Peptidase_M20"/>
</dbReference>
<evidence type="ECO:0000256" key="1">
    <source>
        <dbReference type="ARBA" id="ARBA00004496"/>
    </source>
</evidence>
<evidence type="ECO:0000256" key="10">
    <source>
        <dbReference type="PIRSR" id="PIRSR610159-2"/>
    </source>
</evidence>
<dbReference type="GO" id="GO:0006520">
    <property type="term" value="P:amino acid metabolic process"/>
    <property type="evidence" value="ECO:0007669"/>
    <property type="project" value="InterPro"/>
</dbReference>
<dbReference type="AlphaFoldDB" id="A0A090MZB2"/>
<dbReference type="EC" id="3.5.1.14" evidence="3"/>
<keyword evidence="14" id="KW-1185">Reference proteome</keyword>
<dbReference type="PROSITE" id="PS00758">
    <property type="entry name" value="ARGE_DAPE_CPG2_1"/>
    <property type="match status" value="1"/>
</dbReference>
<reference evidence="15" key="2">
    <citation type="submission" date="2020-12" db="UniProtKB">
        <authorList>
            <consortium name="WormBaseParasite"/>
        </authorList>
    </citation>
    <scope>IDENTIFICATION</scope>
</reference>
<dbReference type="PANTHER" id="PTHR45892:SF1">
    <property type="entry name" value="AMINOACYLASE-1"/>
    <property type="match status" value="1"/>
</dbReference>
<evidence type="ECO:0000313" key="14">
    <source>
        <dbReference type="Proteomes" id="UP000035682"/>
    </source>
</evidence>
<feature type="disulfide bond" evidence="11">
    <location>
        <begin position="562"/>
        <end position="596"/>
    </location>
</feature>
<dbReference type="SUPFAM" id="SSF53187">
    <property type="entry name" value="Zn-dependent exopeptidases"/>
    <property type="match status" value="1"/>
</dbReference>
<gene>
    <name evidence="13 15 16" type="ORF">SRAE_2000328400</name>
</gene>
<dbReference type="FunFam" id="3.30.70.360:FF:000005">
    <property type="entry name" value="Putative Aminoacylase-1"/>
    <property type="match status" value="1"/>
</dbReference>
<dbReference type="InterPro" id="IPR003582">
    <property type="entry name" value="ShKT_dom"/>
</dbReference>
<dbReference type="SUPFAM" id="SSF55031">
    <property type="entry name" value="Bacterial exopeptidase dimerisation domain"/>
    <property type="match status" value="1"/>
</dbReference>
<evidence type="ECO:0000256" key="9">
    <source>
        <dbReference type="PIRSR" id="PIRSR610159-1"/>
    </source>
</evidence>
<dbReference type="STRING" id="34506.A0A090MZB2"/>
<keyword evidence="4" id="KW-0963">Cytoplasm</keyword>
<dbReference type="GO" id="GO:0046872">
    <property type="term" value="F:metal ion binding"/>
    <property type="evidence" value="ECO:0007669"/>
    <property type="project" value="UniProtKB-KW"/>
</dbReference>
<feature type="binding site" evidence="10">
    <location>
        <position position="368"/>
    </location>
    <ligand>
        <name>Zn(2+)</name>
        <dbReference type="ChEBI" id="CHEBI:29105"/>
        <label>2</label>
    </ligand>
</feature>
<comment type="caution">
    <text evidence="11">Lacks conserved residue(s) required for the propagation of feature annotation.</text>
</comment>
<dbReference type="FunFam" id="3.40.630.10:FF:000019">
    <property type="entry name" value="Aminoacylase 1"/>
    <property type="match status" value="1"/>
</dbReference>
<dbReference type="InterPro" id="IPR052083">
    <property type="entry name" value="Aminoacylase-1_M20A"/>
</dbReference>
<feature type="domain" description="ShKT" evidence="12">
    <location>
        <begin position="562"/>
        <end position="596"/>
    </location>
</feature>
<dbReference type="Pfam" id="PF01549">
    <property type="entry name" value="ShK"/>
    <property type="match status" value="2"/>
</dbReference>
<organism evidence="13">
    <name type="scientific">Strongyloides ratti</name>
    <name type="common">Parasitic roundworm</name>
    <dbReference type="NCBI Taxonomy" id="34506"/>
    <lineage>
        <taxon>Eukaryota</taxon>
        <taxon>Metazoa</taxon>
        <taxon>Ecdysozoa</taxon>
        <taxon>Nematoda</taxon>
        <taxon>Chromadorea</taxon>
        <taxon>Rhabditida</taxon>
        <taxon>Tylenchina</taxon>
        <taxon>Panagrolaimomorpha</taxon>
        <taxon>Strongyloidoidea</taxon>
        <taxon>Strongyloididae</taxon>
        <taxon>Strongyloides</taxon>
    </lineage>
</organism>
<dbReference type="CTD" id="36380999"/>
<dbReference type="InterPro" id="IPR010159">
    <property type="entry name" value="N-acyl_aa_amidohydrolase"/>
</dbReference>
<dbReference type="Pfam" id="PF01546">
    <property type="entry name" value="Peptidase_M20"/>
    <property type="match status" value="1"/>
</dbReference>
<dbReference type="Gene3D" id="1.10.150.900">
    <property type="match status" value="1"/>
</dbReference>
<reference evidence="13 14" key="1">
    <citation type="submission" date="2014-09" db="EMBL/GenBank/DDBJ databases">
        <authorList>
            <person name="Martin A.A."/>
        </authorList>
    </citation>
    <scope>NUCLEOTIDE SEQUENCE</scope>
    <source>
        <strain evidence="14">ED321</strain>
        <strain evidence="13">ED321 Heterogonic</strain>
    </source>
</reference>
<dbReference type="InterPro" id="IPR001261">
    <property type="entry name" value="ArgE/DapE_CS"/>
</dbReference>
<feature type="binding site" evidence="10">
    <location>
        <position position="107"/>
    </location>
    <ligand>
        <name>Zn(2+)</name>
        <dbReference type="ChEBI" id="CHEBI:29105"/>
        <label>1</label>
    </ligand>
</feature>
<feature type="binding site" evidence="10">
    <location>
        <position position="74"/>
    </location>
    <ligand>
        <name>Zn(2+)</name>
        <dbReference type="ChEBI" id="CHEBI:29105"/>
        <label>1</label>
    </ligand>
</feature>
<dbReference type="OMA" id="HEPFNAD"/>
<evidence type="ECO:0000256" key="11">
    <source>
        <dbReference type="PROSITE-ProRule" id="PRU01005"/>
    </source>
</evidence>
<feature type="binding site" evidence="10">
    <location>
        <position position="170"/>
    </location>
    <ligand>
        <name>Zn(2+)</name>
        <dbReference type="ChEBI" id="CHEBI:29105"/>
        <label>1</label>
    </ligand>
</feature>
<evidence type="ECO:0000256" key="3">
    <source>
        <dbReference type="ARBA" id="ARBA00011913"/>
    </source>
</evidence>
<evidence type="ECO:0000256" key="6">
    <source>
        <dbReference type="ARBA" id="ARBA00022801"/>
    </source>
</evidence>
<dbReference type="Gene3D" id="3.40.630.10">
    <property type="entry name" value="Zn peptidases"/>
    <property type="match status" value="1"/>
</dbReference>
<dbReference type="NCBIfam" id="TIGR01880">
    <property type="entry name" value="Ac-peptdase-euk"/>
    <property type="match status" value="1"/>
</dbReference>
<dbReference type="InterPro" id="IPR011650">
    <property type="entry name" value="Peptidase_M20_dimer"/>
</dbReference>
<dbReference type="EMBL" id="LN609529">
    <property type="protein sequence ID" value="CEF68629.1"/>
    <property type="molecule type" value="Genomic_DNA"/>
</dbReference>
<keyword evidence="7 10" id="KW-0862">Zinc</keyword>
<keyword evidence="11" id="KW-1015">Disulfide bond</keyword>
<dbReference type="GO" id="GO:0005737">
    <property type="term" value="C:cytoplasm"/>
    <property type="evidence" value="ECO:0007669"/>
    <property type="project" value="UniProtKB-SubCell"/>
</dbReference>
<evidence type="ECO:0000313" key="13">
    <source>
        <dbReference type="EMBL" id="CEF68629.1"/>
    </source>
</evidence>
<dbReference type="PROSITE" id="PS00759">
    <property type="entry name" value="ARGE_DAPE_CPG2_2"/>
    <property type="match status" value="1"/>
</dbReference>
<evidence type="ECO:0000256" key="5">
    <source>
        <dbReference type="ARBA" id="ARBA00022723"/>
    </source>
</evidence>
<name>A0A090MZB2_STRRB</name>
<comment type="subcellular location">
    <subcellularLocation>
        <location evidence="1">Cytoplasm</location>
    </subcellularLocation>
</comment>
<comment type="similarity">
    <text evidence="2">Belongs to the peptidase M20A family.</text>
</comment>
<dbReference type="Gene3D" id="1.10.10.1870">
    <property type="entry name" value="ShTK domain-like"/>
    <property type="match status" value="2"/>
</dbReference>
<comment type="cofactor">
    <cofactor evidence="10">
        <name>Zn(2+)</name>
        <dbReference type="ChEBI" id="CHEBI:29105"/>
    </cofactor>
    <text evidence="10">Binds 2 Zn(2+) ions per subunit.</text>
</comment>
<dbReference type="Proteomes" id="UP000035682">
    <property type="component" value="Unplaced"/>
</dbReference>
<dbReference type="WBParaSite" id="SRAE_2000328400.1">
    <property type="protein sequence ID" value="SRAE_2000328400.1"/>
    <property type="gene ID" value="WBGene00263506"/>
</dbReference>
<evidence type="ECO:0000256" key="4">
    <source>
        <dbReference type="ARBA" id="ARBA00022490"/>
    </source>
</evidence>
<evidence type="ECO:0000256" key="2">
    <source>
        <dbReference type="ARBA" id="ARBA00006247"/>
    </source>
</evidence>
<dbReference type="OrthoDB" id="3064516at2759"/>
<dbReference type="SMART" id="SM00254">
    <property type="entry name" value="ShKT"/>
    <property type="match status" value="2"/>
</dbReference>
<protein>
    <recommendedName>
        <fullName evidence="3">N-acyl-aliphatic-L-amino acid amidohydrolase</fullName>
        <ecNumber evidence="3">3.5.1.14</ecNumber>
    </recommendedName>
    <alternativeName>
        <fullName evidence="8">N-acyl-L-amino-acid amidohydrolase</fullName>
    </alternativeName>
</protein>
<dbReference type="PROSITE" id="PS51670">
    <property type="entry name" value="SHKT"/>
    <property type="match status" value="2"/>
</dbReference>
<dbReference type="GeneID" id="36380999"/>
<dbReference type="GO" id="GO:0004046">
    <property type="term" value="F:aminoacylase activity"/>
    <property type="evidence" value="ECO:0007669"/>
    <property type="project" value="UniProtKB-EC"/>
</dbReference>
<evidence type="ECO:0000256" key="8">
    <source>
        <dbReference type="ARBA" id="ARBA00029656"/>
    </source>
</evidence>
<dbReference type="eggNOG" id="KOG2275">
    <property type="taxonomic scope" value="Eukaryota"/>
</dbReference>
<evidence type="ECO:0000256" key="7">
    <source>
        <dbReference type="ARBA" id="ARBA00022833"/>
    </source>
</evidence>
<feature type="domain" description="ShKT" evidence="12">
    <location>
        <begin position="511"/>
        <end position="549"/>
    </location>
</feature>
<feature type="active site" evidence="9">
    <location>
        <position position="76"/>
    </location>
</feature>
<dbReference type="PANTHER" id="PTHR45892">
    <property type="entry name" value="AMINOACYLASE-1"/>
    <property type="match status" value="1"/>
</dbReference>
<feature type="binding site" evidence="10">
    <location>
        <position position="143"/>
    </location>
    <ligand>
        <name>Zn(2+)</name>
        <dbReference type="ChEBI" id="CHEBI:29105"/>
        <label>2</label>
    </ligand>
</feature>
<sequence length="596" mass="67374">MGEDIAVTNFRNYIRINTEQPNPKYYEARDFLFKLGKELGCQTWEHECVKGKPIIGLTLPGADINLKAILLYSHTDVVPTSKSDWKYDPYEGVKEENGLIYGRGTQDMKCVGIQYIEALRRLHQKGIKRFQRTIHLIFGPDEEIGGKDGMEKFVQTEEFKKLNIGFALDEGLATEDEVFKVYYGERCPWWVKFTCHGSPGHGSRFIEDNAAEKLQYILNKALEFRASEKAKLESDSNKNLGDVSTLNVTIINGGVQANCLPTEFEVTIDMRVNPNYNFDEIEKMLDNWSKEAGKNVELEYLQKHYPPCKAIFDRNNKFVNTFATTLESMGCKYVTEIFTGATDSRFIRKTGIQSIGFSPMNKTPTLLHEHNECLNESIFLKGVEIYEISFIEADDTITCTQNPDCTGGFKCMKDVPRALDNSLEMYCVNQCVPNKVAEQCGDSETCELKKDVNDVDFLTCVKSAECINDNYCEKMNSQKPICNLYTLKCVEKEVSTTTTSTTARTTTKTLCRDLIVGGRNDCQAHAAQCKDPIWLDLMKSKCPKTCGYCDTTSGGTIISSGCVDLSPKCPNLKHLCKNLLYRNLMKQQCQKTCGYC</sequence>
<evidence type="ECO:0000259" key="12">
    <source>
        <dbReference type="PROSITE" id="PS51670"/>
    </source>
</evidence>
<dbReference type="WormBase" id="SRAE_2000328400">
    <property type="protein sequence ID" value="SRP08201"/>
    <property type="gene ID" value="WBGene00263506"/>
</dbReference>
<dbReference type="Gene3D" id="3.30.70.360">
    <property type="match status" value="1"/>
</dbReference>
<evidence type="ECO:0000313" key="15">
    <source>
        <dbReference type="WBParaSite" id="SRAE_2000328400.1"/>
    </source>
</evidence>
<dbReference type="Pfam" id="PF07687">
    <property type="entry name" value="M20_dimer"/>
    <property type="match status" value="1"/>
</dbReference>